<keyword evidence="13" id="KW-1185">Reference proteome</keyword>
<accession>A0A6P1NUH3</accession>
<dbReference type="InterPro" id="IPR001294">
    <property type="entry name" value="Phytochrome"/>
</dbReference>
<dbReference type="SUPFAM" id="SSF55781">
    <property type="entry name" value="GAF domain-like"/>
    <property type="match status" value="2"/>
</dbReference>
<dbReference type="InterPro" id="IPR016132">
    <property type="entry name" value="Phyto_chromo_attachment"/>
</dbReference>
<dbReference type="GO" id="GO:0009584">
    <property type="term" value="P:detection of visible light"/>
    <property type="evidence" value="ECO:0007669"/>
    <property type="project" value="InterPro"/>
</dbReference>
<dbReference type="GO" id="GO:0000160">
    <property type="term" value="P:phosphorelay signal transduction system"/>
    <property type="evidence" value="ECO:0007669"/>
    <property type="project" value="UniProtKB-KW"/>
</dbReference>
<dbReference type="Pfam" id="PF08446">
    <property type="entry name" value="PAS_2"/>
    <property type="match status" value="1"/>
</dbReference>
<evidence type="ECO:0000256" key="6">
    <source>
        <dbReference type="ARBA" id="ARBA00022777"/>
    </source>
</evidence>
<dbReference type="KEGG" id="nib:GU926_00295"/>
<dbReference type="InterPro" id="IPR035965">
    <property type="entry name" value="PAS-like_dom_sf"/>
</dbReference>
<dbReference type="Gene3D" id="3.30.450.270">
    <property type="match status" value="1"/>
</dbReference>
<dbReference type="InterPro" id="IPR013654">
    <property type="entry name" value="PAS_2"/>
</dbReference>
<keyword evidence="1" id="KW-0600">Photoreceptor protein</keyword>
<evidence type="ECO:0000256" key="4">
    <source>
        <dbReference type="ARBA" id="ARBA00022679"/>
    </source>
</evidence>
<evidence type="ECO:0000313" key="13">
    <source>
        <dbReference type="Proteomes" id="UP000464214"/>
    </source>
</evidence>
<dbReference type="Gene3D" id="3.30.450.20">
    <property type="entry name" value="PAS domain"/>
    <property type="match status" value="1"/>
</dbReference>
<evidence type="ECO:0000256" key="7">
    <source>
        <dbReference type="ARBA" id="ARBA00022840"/>
    </source>
</evidence>
<dbReference type="InterPro" id="IPR000014">
    <property type="entry name" value="PAS"/>
</dbReference>
<dbReference type="Proteomes" id="UP000464214">
    <property type="component" value="Chromosome"/>
</dbReference>
<dbReference type="Gene3D" id="3.30.450.40">
    <property type="match status" value="1"/>
</dbReference>
<evidence type="ECO:0000256" key="5">
    <source>
        <dbReference type="ARBA" id="ARBA00022741"/>
    </source>
</evidence>
<evidence type="ECO:0000259" key="11">
    <source>
        <dbReference type="PROSITE" id="PS50046"/>
    </source>
</evidence>
<dbReference type="InterPro" id="IPR003018">
    <property type="entry name" value="GAF"/>
</dbReference>
<feature type="domain" description="Phytochrome chromophore attachment site" evidence="11">
    <location>
        <begin position="157"/>
        <end position="315"/>
    </location>
</feature>
<keyword evidence="2" id="KW-0597">Phosphoprotein</keyword>
<keyword evidence="5" id="KW-0547">Nucleotide-binding</keyword>
<dbReference type="GO" id="GO:0009881">
    <property type="term" value="F:photoreceptor activity"/>
    <property type="evidence" value="ECO:0007669"/>
    <property type="project" value="UniProtKB-KW"/>
</dbReference>
<dbReference type="PANTHER" id="PTHR43065">
    <property type="entry name" value="SENSOR HISTIDINE KINASE"/>
    <property type="match status" value="1"/>
</dbReference>
<name>A0A6P1NUH3_9BACT</name>
<dbReference type="GO" id="GO:0006355">
    <property type="term" value="P:regulation of DNA-templated transcription"/>
    <property type="evidence" value="ECO:0007669"/>
    <property type="project" value="InterPro"/>
</dbReference>
<reference evidence="12 13" key="1">
    <citation type="submission" date="2020-01" db="EMBL/GenBank/DDBJ databases">
        <authorList>
            <person name="Kim M."/>
        </authorList>
    </citation>
    <scope>NUCLEOTIDE SEQUENCE [LARGE SCALE GENOMIC DNA]</scope>
    <source>
        <strain evidence="12 13">BT10</strain>
    </source>
</reference>
<keyword evidence="7" id="KW-0067">ATP-binding</keyword>
<protein>
    <submittedName>
        <fullName evidence="12">GAF domain-containing protein</fullName>
    </submittedName>
</protein>
<gene>
    <name evidence="12" type="ORF">GU926_00295</name>
</gene>
<dbReference type="Pfam" id="PF00360">
    <property type="entry name" value="PHY"/>
    <property type="match status" value="1"/>
</dbReference>
<dbReference type="InterPro" id="IPR043150">
    <property type="entry name" value="Phytochrome_PHY_sf"/>
</dbReference>
<evidence type="ECO:0000256" key="9">
    <source>
        <dbReference type="ARBA" id="ARBA00023012"/>
    </source>
</evidence>
<dbReference type="InterPro" id="IPR013515">
    <property type="entry name" value="Phytochrome_cen-reg"/>
</dbReference>
<organism evidence="12 13">
    <name type="scientific">Nibribacter ruber</name>
    <dbReference type="NCBI Taxonomy" id="2698458"/>
    <lineage>
        <taxon>Bacteria</taxon>
        <taxon>Pseudomonadati</taxon>
        <taxon>Bacteroidota</taxon>
        <taxon>Cytophagia</taxon>
        <taxon>Cytophagales</taxon>
        <taxon>Hymenobacteraceae</taxon>
        <taxon>Nibribacter</taxon>
    </lineage>
</organism>
<proteinExistence type="predicted"/>
<keyword evidence="4" id="KW-0808">Transferase</keyword>
<keyword evidence="10" id="KW-0675">Receptor</keyword>
<dbReference type="GO" id="GO:0005524">
    <property type="term" value="F:ATP binding"/>
    <property type="evidence" value="ECO:0007669"/>
    <property type="project" value="UniProtKB-KW"/>
</dbReference>
<dbReference type="PANTHER" id="PTHR43065:SF10">
    <property type="entry name" value="PEROXIDE STRESS-ACTIVATED HISTIDINE KINASE MAK3"/>
    <property type="match status" value="1"/>
</dbReference>
<dbReference type="PRINTS" id="PR01033">
    <property type="entry name" value="PHYTOCHROME"/>
</dbReference>
<evidence type="ECO:0000256" key="2">
    <source>
        <dbReference type="ARBA" id="ARBA00022553"/>
    </source>
</evidence>
<dbReference type="AlphaFoldDB" id="A0A6P1NUH3"/>
<evidence type="ECO:0000256" key="10">
    <source>
        <dbReference type="ARBA" id="ARBA00023170"/>
    </source>
</evidence>
<sequence>MENKQAPIGITLEKNYDSEFCGSIPLHLVNLIQPHGVLFTLSPEDLRIAQVSENAEQFLSLPVQALLGQSIEQFLPQAQLHELQSKMAPQGYQEKIPFHLTFTIQGRELPFTALVHQKQDYVLIELEENPVPAPQNSFMALYQQIKYITSLLKQAPTTQAVSQILVEEMKKLTGFDRILLYQFDPQWNGIVISQAKQEDMDDYLGLRFPASDVPKQARDLYFSNPYRLIPTRDYTPVRMNPVINPLTHKFTDLSECNLRSVATVHLEYLTNLRVQASMSLPIIIDNQLWGLVSCHHKTPKNPSYELRSAMELLSSIVSAQIAAKEKERAIELRSQLRDLHAQLLEQLYTSDSFAEGLLNGQPSLLQLLNISGAAVLYEGSIWTTGAVPSSQNLKELVYWLKRQRQERTYATDTLPLQYARSQEYKDVASGLVVLPINAEEGEYILGFRPEVIQTIAWGGDPNQAIQMEPDGKKYHPRNSFATYQETVKHTSMPWLPEELEAAEFLRGAILEKIIKEKY</sequence>
<dbReference type="CDD" id="cd00130">
    <property type="entry name" value="PAS"/>
    <property type="match status" value="1"/>
</dbReference>
<dbReference type="GO" id="GO:0016301">
    <property type="term" value="F:kinase activity"/>
    <property type="evidence" value="ECO:0007669"/>
    <property type="project" value="UniProtKB-KW"/>
</dbReference>
<keyword evidence="9" id="KW-0902">Two-component regulatory system</keyword>
<keyword evidence="8" id="KW-0157">Chromophore</keyword>
<keyword evidence="3" id="KW-0716">Sensory transduction</keyword>
<evidence type="ECO:0000256" key="8">
    <source>
        <dbReference type="ARBA" id="ARBA00022991"/>
    </source>
</evidence>
<dbReference type="EMBL" id="CP047897">
    <property type="protein sequence ID" value="QHL85964.1"/>
    <property type="molecule type" value="Genomic_DNA"/>
</dbReference>
<evidence type="ECO:0000256" key="3">
    <source>
        <dbReference type="ARBA" id="ARBA00022606"/>
    </source>
</evidence>
<dbReference type="Pfam" id="PF01590">
    <property type="entry name" value="GAF"/>
    <property type="match status" value="1"/>
</dbReference>
<dbReference type="SUPFAM" id="SSF55785">
    <property type="entry name" value="PYP-like sensor domain (PAS domain)"/>
    <property type="match status" value="1"/>
</dbReference>
<dbReference type="SMART" id="SM00065">
    <property type="entry name" value="GAF"/>
    <property type="match status" value="1"/>
</dbReference>
<dbReference type="InterPro" id="IPR029016">
    <property type="entry name" value="GAF-like_dom_sf"/>
</dbReference>
<evidence type="ECO:0000313" key="12">
    <source>
        <dbReference type="EMBL" id="QHL85964.1"/>
    </source>
</evidence>
<dbReference type="RefSeq" id="WP_160687907.1">
    <property type="nucleotide sequence ID" value="NZ_CP047897.1"/>
</dbReference>
<dbReference type="PROSITE" id="PS50046">
    <property type="entry name" value="PHYTOCHROME_2"/>
    <property type="match status" value="1"/>
</dbReference>
<keyword evidence="6" id="KW-0418">Kinase</keyword>
<evidence type="ECO:0000256" key="1">
    <source>
        <dbReference type="ARBA" id="ARBA00022543"/>
    </source>
</evidence>